<reference evidence="2 3" key="1">
    <citation type="submission" date="2016-07" db="EMBL/GenBank/DDBJ databases">
        <title>Multiple horizontal gene transfer events from other fungi enriched the ability of initially mycotrophic Trichoderma (Ascomycota) to feed on dead plant biomass.</title>
        <authorList>
            <consortium name="DOE Joint Genome Institute"/>
            <person name="Aerts A."/>
            <person name="Atanasova L."/>
            <person name="Chenthamara K."/>
            <person name="Zhang J."/>
            <person name="Grujic M."/>
            <person name="Henrissat B."/>
            <person name="Kuo A."/>
            <person name="Salamov A."/>
            <person name="Lipzen A."/>
            <person name="Labutti K."/>
            <person name="Barry K."/>
            <person name="Miao Y."/>
            <person name="Rahimi M.J."/>
            <person name="Shen Q."/>
            <person name="Grigoriev I.V."/>
            <person name="Kubicek C.P."/>
            <person name="Druzhinina I.S."/>
        </authorList>
    </citation>
    <scope>NUCLEOTIDE SEQUENCE [LARGE SCALE GENOMIC DNA]</scope>
    <source>
        <strain evidence="2 3">CBS 433.97</strain>
    </source>
</reference>
<dbReference type="AlphaFoldDB" id="A0A2T3Z2Q1"/>
<name>A0A2T3Z2Q1_TRIA4</name>
<evidence type="ECO:0000313" key="2">
    <source>
        <dbReference type="EMBL" id="PTB39075.1"/>
    </source>
</evidence>
<evidence type="ECO:0000313" key="3">
    <source>
        <dbReference type="Proteomes" id="UP000240493"/>
    </source>
</evidence>
<organism evidence="2 3">
    <name type="scientific">Trichoderma asperellum (strain ATCC 204424 / CBS 433.97 / NBRC 101777)</name>
    <dbReference type="NCBI Taxonomy" id="1042311"/>
    <lineage>
        <taxon>Eukaryota</taxon>
        <taxon>Fungi</taxon>
        <taxon>Dikarya</taxon>
        <taxon>Ascomycota</taxon>
        <taxon>Pezizomycotina</taxon>
        <taxon>Sordariomycetes</taxon>
        <taxon>Hypocreomycetidae</taxon>
        <taxon>Hypocreales</taxon>
        <taxon>Hypocreaceae</taxon>
        <taxon>Trichoderma</taxon>
    </lineage>
</organism>
<feature type="transmembrane region" description="Helical" evidence="1">
    <location>
        <begin position="33"/>
        <end position="53"/>
    </location>
</feature>
<sequence length="54" mass="6322">MTWKTQKRLQGGLPQGICMRDYMFIGRMGAVEGLFYLFLLHEICSIPCSFFWIS</sequence>
<evidence type="ECO:0000256" key="1">
    <source>
        <dbReference type="SAM" id="Phobius"/>
    </source>
</evidence>
<dbReference type="EMBL" id="KZ679265">
    <property type="protein sequence ID" value="PTB39075.1"/>
    <property type="molecule type" value="Genomic_DNA"/>
</dbReference>
<dbReference type="Proteomes" id="UP000240493">
    <property type="component" value="Unassembled WGS sequence"/>
</dbReference>
<accession>A0A2T3Z2Q1</accession>
<proteinExistence type="predicted"/>
<protein>
    <submittedName>
        <fullName evidence="2">Uncharacterized protein</fullName>
    </submittedName>
</protein>
<keyword evidence="1" id="KW-1133">Transmembrane helix</keyword>
<keyword evidence="1" id="KW-0472">Membrane</keyword>
<gene>
    <name evidence="2" type="ORF">M441DRAFT_244100</name>
</gene>
<keyword evidence="3" id="KW-1185">Reference proteome</keyword>
<keyword evidence="1" id="KW-0812">Transmembrane</keyword>